<dbReference type="SUPFAM" id="SSF52540">
    <property type="entry name" value="P-loop containing nucleoside triphosphate hydrolases"/>
    <property type="match status" value="1"/>
</dbReference>
<dbReference type="Gene3D" id="3.40.50.300">
    <property type="entry name" value="P-loop containing nucleotide triphosphate hydrolases"/>
    <property type="match status" value="1"/>
</dbReference>
<dbReference type="PANTHER" id="PTHR42855:SF2">
    <property type="entry name" value="DRUG RESISTANCE ABC TRANSPORTER,ATP-BINDING PROTEIN"/>
    <property type="match status" value="1"/>
</dbReference>
<gene>
    <name evidence="2" type="ORF">R4Y45_06955</name>
</gene>
<dbReference type="GO" id="GO:0005524">
    <property type="term" value="F:ATP binding"/>
    <property type="evidence" value="ECO:0007669"/>
    <property type="project" value="UniProtKB-KW"/>
</dbReference>
<organism evidence="2 3">
    <name type="scientific">Holzapfeliella saturejae</name>
    <dbReference type="NCBI Taxonomy" id="3082953"/>
    <lineage>
        <taxon>Bacteria</taxon>
        <taxon>Bacillati</taxon>
        <taxon>Bacillota</taxon>
        <taxon>Bacilli</taxon>
        <taxon>Lactobacillales</taxon>
        <taxon>Lactobacillaceae</taxon>
        <taxon>Holzapfeliella</taxon>
    </lineage>
</organism>
<keyword evidence="2" id="KW-0067">ATP-binding</keyword>
<dbReference type="EMBL" id="JAWMWG010000005">
    <property type="protein sequence ID" value="MEJ6348956.1"/>
    <property type="molecule type" value="Genomic_DNA"/>
</dbReference>
<sequence length="118" mass="13926">MEQSFAEVRGSMLEYTQSYQIDLPEMLNMLKKLGFERFEFGKDLADLSMGQKRKITLARSLCERANLYIWDEPLNYLDVMTRQQIQELILTVKPTMIIVDHDRDFIQSIKASQYIKLV</sequence>
<dbReference type="Proteomes" id="UP001377804">
    <property type="component" value="Unassembled WGS sequence"/>
</dbReference>
<protein>
    <submittedName>
        <fullName evidence="2">ATP-binding cassette domain-containing protein</fullName>
    </submittedName>
</protein>
<keyword evidence="2" id="KW-0238">DNA-binding</keyword>
<dbReference type="InterPro" id="IPR051309">
    <property type="entry name" value="ABCF_ATPase"/>
</dbReference>
<evidence type="ECO:0000313" key="3">
    <source>
        <dbReference type="Proteomes" id="UP001377804"/>
    </source>
</evidence>
<evidence type="ECO:0000313" key="2">
    <source>
        <dbReference type="EMBL" id="MEJ6348956.1"/>
    </source>
</evidence>
<dbReference type="GO" id="GO:0003677">
    <property type="term" value="F:DNA binding"/>
    <property type="evidence" value="ECO:0007669"/>
    <property type="project" value="UniProtKB-KW"/>
</dbReference>
<dbReference type="RefSeq" id="WP_339970460.1">
    <property type="nucleotide sequence ID" value="NZ_JAWMWG010000005.1"/>
</dbReference>
<proteinExistence type="predicted"/>
<dbReference type="PANTHER" id="PTHR42855">
    <property type="entry name" value="ABC TRANSPORTER ATP-BINDING SUBUNIT"/>
    <property type="match status" value="1"/>
</dbReference>
<accession>A0ABU8SHU9</accession>
<name>A0ABU8SHU9_9LACO</name>
<reference evidence="2 3" key="1">
    <citation type="submission" date="2023-10" db="EMBL/GenBank/DDBJ databases">
        <title>Holzapfeliella saturejae sp. nov. isolated from Satureja montana flowers.</title>
        <authorList>
            <person name="Alcantara C."/>
            <person name="Zuniga M."/>
            <person name="Landete J.M."/>
            <person name="Monedero V."/>
        </authorList>
    </citation>
    <scope>NUCLEOTIDE SEQUENCE [LARGE SCALE GENOMIC DNA]</scope>
    <source>
        <strain evidence="2 3">He02</strain>
    </source>
</reference>
<keyword evidence="2" id="KW-0547">Nucleotide-binding</keyword>
<keyword evidence="3" id="KW-1185">Reference proteome</keyword>
<dbReference type="InterPro" id="IPR003439">
    <property type="entry name" value="ABC_transporter-like_ATP-bd"/>
</dbReference>
<dbReference type="InterPro" id="IPR027417">
    <property type="entry name" value="P-loop_NTPase"/>
</dbReference>
<evidence type="ECO:0000259" key="1">
    <source>
        <dbReference type="Pfam" id="PF00005"/>
    </source>
</evidence>
<comment type="caution">
    <text evidence="2">The sequence shown here is derived from an EMBL/GenBank/DDBJ whole genome shotgun (WGS) entry which is preliminary data.</text>
</comment>
<feature type="domain" description="ABC transporter" evidence="1">
    <location>
        <begin position="22"/>
        <end position="75"/>
    </location>
</feature>
<dbReference type="Pfam" id="PF00005">
    <property type="entry name" value="ABC_tran"/>
    <property type="match status" value="1"/>
</dbReference>